<reference evidence="13 15" key="2">
    <citation type="submission" date="2007-08" db="EMBL/GenBank/DDBJ databases">
        <authorList>
            <person name="Fulton L."/>
            <person name="Clifton S."/>
            <person name="Fulton B."/>
            <person name="Xu J."/>
            <person name="Minx P."/>
            <person name="Pepin K.H."/>
            <person name="Johnson M."/>
            <person name="Thiruvilangam P."/>
            <person name="Bhonagiri V."/>
            <person name="Nash W.E."/>
            <person name="Wang C."/>
            <person name="Mardis E.R."/>
            <person name="Wilson R.K."/>
        </authorList>
    </citation>
    <scope>NUCLEOTIDE SEQUENCE [LARGE SCALE GENOMIC DNA]</scope>
    <source>
        <strain evidence="13 15">DSM 753</strain>
    </source>
</reference>
<evidence type="ECO:0000256" key="10">
    <source>
        <dbReference type="PROSITE-ProRule" id="PRU00169"/>
    </source>
</evidence>
<dbReference type="PROSITE" id="PS50110">
    <property type="entry name" value="RESPONSE_REGULATORY"/>
    <property type="match status" value="1"/>
</dbReference>
<evidence type="ECO:0000256" key="1">
    <source>
        <dbReference type="ARBA" id="ARBA00004496"/>
    </source>
</evidence>
<comment type="function">
    <text evidence="9">May play the central regulatory role in sporulation. It may be an element of the effector pathway responsible for the activation of sporulation genes in response to nutritional stress. Spo0A may act in concert with spo0H (a sigma factor) to control the expression of some genes that are critical to the sporulation process.</text>
</comment>
<reference evidence="14 16" key="3">
    <citation type="submission" date="2017-07" db="EMBL/GenBank/DDBJ databases">
        <title>Prevalence of linear plasmids in Cutibacterium (Propionibacterium) acnes isolates obtained from prostatic tissue.</title>
        <authorList>
            <person name="Davidsson S."/>
            <person name="Carlsson J."/>
            <person name="Molling P."/>
            <person name="Andren O."/>
            <person name="Andersson S.-O."/>
            <person name="Brzuszkiewicz E."/>
            <person name="Poehlein A."/>
            <person name="Al-Zeer M."/>
            <person name="Brinkmann V."/>
            <person name="Scavenius C."/>
            <person name="Nazipi S."/>
            <person name="Soderquist B."/>
            <person name="Bruggemann H."/>
        </authorList>
    </citation>
    <scope>NUCLEOTIDE SEQUENCE [LARGE SCALE GENOMIC DNA]</scope>
    <source>
        <strain evidence="14 16">DSM 753</strain>
    </source>
</reference>
<dbReference type="SUPFAM" id="SSF52172">
    <property type="entry name" value="CheY-like"/>
    <property type="match status" value="1"/>
</dbReference>
<evidence type="ECO:0000256" key="7">
    <source>
        <dbReference type="ARBA" id="ARBA00023125"/>
    </source>
</evidence>
<dbReference type="SUPFAM" id="SSF46689">
    <property type="entry name" value="Homeodomain-like"/>
    <property type="match status" value="2"/>
</dbReference>
<feature type="domain" description="Response regulatory" evidence="12">
    <location>
        <begin position="5"/>
        <end position="122"/>
    </location>
</feature>
<dbReference type="GO" id="GO:0043565">
    <property type="term" value="F:sequence-specific DNA binding"/>
    <property type="evidence" value="ECO:0007669"/>
    <property type="project" value="InterPro"/>
</dbReference>
<comment type="subcellular location">
    <subcellularLocation>
        <location evidence="1">Cytoplasm</location>
    </subcellularLocation>
</comment>
<dbReference type="InterPro" id="IPR051552">
    <property type="entry name" value="HptR"/>
</dbReference>
<evidence type="ECO:0000313" key="13">
    <source>
        <dbReference type="EMBL" id="EDO60723.1"/>
    </source>
</evidence>
<evidence type="ECO:0000313" key="15">
    <source>
        <dbReference type="Proteomes" id="UP000003490"/>
    </source>
</evidence>
<accession>A7VUS3</accession>
<gene>
    <name evidence="14" type="ORF">CH238_06910</name>
    <name evidence="13" type="ORF">CLOLEP_02320</name>
</gene>
<dbReference type="Pfam" id="PF00072">
    <property type="entry name" value="Response_reg"/>
    <property type="match status" value="1"/>
</dbReference>
<protein>
    <recommendedName>
        <fullName evidence="2">Stage 0 sporulation protein A homolog</fullName>
    </recommendedName>
</protein>
<dbReference type="InterPro" id="IPR009057">
    <property type="entry name" value="Homeodomain-like_sf"/>
</dbReference>
<name>A7VUS3_9FIRM</name>
<evidence type="ECO:0000313" key="16">
    <source>
        <dbReference type="Proteomes" id="UP000220611"/>
    </source>
</evidence>
<dbReference type="eggNOG" id="COG4753">
    <property type="taxonomic scope" value="Bacteria"/>
</dbReference>
<dbReference type="Gene3D" id="3.40.50.2300">
    <property type="match status" value="1"/>
</dbReference>
<comment type="caution">
    <text evidence="13">The sequence shown here is derived from an EMBL/GenBank/DDBJ whole genome shotgun (WGS) entry which is preliminary data.</text>
</comment>
<dbReference type="PANTHER" id="PTHR42713">
    <property type="entry name" value="HISTIDINE KINASE-RELATED"/>
    <property type="match status" value="1"/>
</dbReference>
<evidence type="ECO:0000256" key="2">
    <source>
        <dbReference type="ARBA" id="ARBA00018672"/>
    </source>
</evidence>
<dbReference type="GO" id="GO:0005737">
    <property type="term" value="C:cytoplasm"/>
    <property type="evidence" value="ECO:0007669"/>
    <property type="project" value="UniProtKB-SubCell"/>
</dbReference>
<dbReference type="InterPro" id="IPR018060">
    <property type="entry name" value="HTH_AraC"/>
</dbReference>
<keyword evidence="7 14" id="KW-0238">DNA-binding</keyword>
<dbReference type="EMBL" id="ABCB02000019">
    <property type="protein sequence ID" value="EDO60723.1"/>
    <property type="molecule type" value="Genomic_DNA"/>
</dbReference>
<evidence type="ECO:0000256" key="3">
    <source>
        <dbReference type="ARBA" id="ARBA00022490"/>
    </source>
</evidence>
<dbReference type="PANTHER" id="PTHR42713:SF3">
    <property type="entry name" value="TRANSCRIPTIONAL REGULATORY PROTEIN HPTR"/>
    <property type="match status" value="1"/>
</dbReference>
<dbReference type="HOGENOM" id="CLU_000445_5_0_9"/>
<organism evidence="13 15">
    <name type="scientific">[Clostridium] leptum DSM 753</name>
    <dbReference type="NCBI Taxonomy" id="428125"/>
    <lineage>
        <taxon>Bacteria</taxon>
        <taxon>Bacillati</taxon>
        <taxon>Bacillota</taxon>
        <taxon>Clostridia</taxon>
        <taxon>Eubacteriales</taxon>
        <taxon>Oscillospiraceae</taxon>
        <taxon>Oscillospiraceae incertae sedis</taxon>
    </lineage>
</organism>
<feature type="domain" description="HTH araC/xylS-type" evidence="11">
    <location>
        <begin position="426"/>
        <end position="525"/>
    </location>
</feature>
<sequence>MNKISIAIIDDESLVRLGIKSSVEWENYGYEIIGEADNGQNGLEMIQQKQPDIVLLDICMPVMDGIEVLKRLQQMEIDCKVIILSCHDDFHFVKEAMKNGAYDYLRKNEINSANILNILEEVRQSVREERKNKEASEEKEEWGGCSRHSWLQRLVTEGTEADGHSVPVSRLHIQEGGLCCVVFGVSHYRQVLTRYEDGYPFTLEHSITNLAKEVIRQRTREMEIFLFQENQYVLLLSSRDSVSGAQWEEEVFSLINELYTVFQNYLNAETYYGASGIVSKFSSLPEAFERAQYSYKLHYFQPDKIILKEVRKPARTLSEEEVKSGLNEINSCISQKQYSHAFSHLYTFIQWLRRHHRENLDVAGILNFFSNMVRFILLQEGKIPEETIDKLQKCENLDDTEQFLSEFQRELKAEEPELDQKHYLIRAATDYIQQNLSRGDISLDEIAEHLMISKSYLCRLFQKKLGVSVQHYIHNIRIEKAKEYLNDFRLKIYEIAELTGFNSSTHFNIVFKKIMQCTPVEYRNGLKQ</sequence>
<keyword evidence="3" id="KW-0963">Cytoplasm</keyword>
<evidence type="ECO:0000256" key="6">
    <source>
        <dbReference type="ARBA" id="ARBA00023015"/>
    </source>
</evidence>
<dbReference type="GO" id="GO:0003700">
    <property type="term" value="F:DNA-binding transcription factor activity"/>
    <property type="evidence" value="ECO:0007669"/>
    <property type="project" value="InterPro"/>
</dbReference>
<dbReference type="CDD" id="cd17536">
    <property type="entry name" value="REC_YesN-like"/>
    <property type="match status" value="1"/>
</dbReference>
<keyword evidence="16" id="KW-1185">Reference proteome</keyword>
<evidence type="ECO:0000259" key="11">
    <source>
        <dbReference type="PROSITE" id="PS01124"/>
    </source>
</evidence>
<keyword evidence="4 10" id="KW-0597">Phosphoprotein</keyword>
<evidence type="ECO:0000256" key="4">
    <source>
        <dbReference type="ARBA" id="ARBA00022553"/>
    </source>
</evidence>
<dbReference type="InterPro" id="IPR011006">
    <property type="entry name" value="CheY-like_superfamily"/>
</dbReference>
<dbReference type="Gene3D" id="1.10.10.60">
    <property type="entry name" value="Homeodomain-like"/>
    <property type="match status" value="2"/>
</dbReference>
<dbReference type="InterPro" id="IPR018062">
    <property type="entry name" value="HTH_AraC-typ_CS"/>
</dbReference>
<keyword evidence="6" id="KW-0805">Transcription regulation</keyword>
<evidence type="ECO:0000256" key="5">
    <source>
        <dbReference type="ARBA" id="ARBA00023012"/>
    </source>
</evidence>
<evidence type="ECO:0000256" key="8">
    <source>
        <dbReference type="ARBA" id="ARBA00023163"/>
    </source>
</evidence>
<dbReference type="eggNOG" id="COG2207">
    <property type="taxonomic scope" value="Bacteria"/>
</dbReference>
<keyword evidence="8" id="KW-0804">Transcription</keyword>
<dbReference type="AlphaFoldDB" id="A7VUS3"/>
<dbReference type="PROSITE" id="PS00041">
    <property type="entry name" value="HTH_ARAC_FAMILY_1"/>
    <property type="match status" value="1"/>
</dbReference>
<evidence type="ECO:0000313" key="14">
    <source>
        <dbReference type="EMBL" id="PEQ24688.1"/>
    </source>
</evidence>
<reference evidence="13 15" key="1">
    <citation type="submission" date="2007-08" db="EMBL/GenBank/DDBJ databases">
        <title>Draft genome sequence of Clostridium leptum (DSM 753).</title>
        <authorList>
            <person name="Sudarsanam P."/>
            <person name="Ley R."/>
            <person name="Guruge J."/>
            <person name="Turnbaugh P.J."/>
            <person name="Mahowald M."/>
            <person name="Liep D."/>
            <person name="Gordon J."/>
        </authorList>
    </citation>
    <scope>NUCLEOTIDE SEQUENCE [LARGE SCALE GENOMIC DNA]</scope>
    <source>
        <strain evidence="13 15">DSM 753</strain>
    </source>
</reference>
<dbReference type="EMBL" id="NOXF01000004">
    <property type="protein sequence ID" value="PEQ24688.1"/>
    <property type="molecule type" value="Genomic_DNA"/>
</dbReference>
<feature type="modified residue" description="4-aspartylphosphate" evidence="10">
    <location>
        <position position="57"/>
    </location>
</feature>
<dbReference type="SMART" id="SM00342">
    <property type="entry name" value="HTH_ARAC"/>
    <property type="match status" value="1"/>
</dbReference>
<dbReference type="OrthoDB" id="9794370at2"/>
<evidence type="ECO:0000256" key="9">
    <source>
        <dbReference type="ARBA" id="ARBA00024867"/>
    </source>
</evidence>
<dbReference type="PROSITE" id="PS01124">
    <property type="entry name" value="HTH_ARAC_FAMILY_2"/>
    <property type="match status" value="1"/>
</dbReference>
<dbReference type="GO" id="GO:0000160">
    <property type="term" value="P:phosphorelay signal transduction system"/>
    <property type="evidence" value="ECO:0007669"/>
    <property type="project" value="UniProtKB-KW"/>
</dbReference>
<dbReference type="SMART" id="SM00448">
    <property type="entry name" value="REC"/>
    <property type="match status" value="1"/>
</dbReference>
<dbReference type="Proteomes" id="UP000220611">
    <property type="component" value="Unassembled WGS sequence"/>
</dbReference>
<keyword evidence="5" id="KW-0902">Two-component regulatory system</keyword>
<proteinExistence type="predicted"/>
<evidence type="ECO:0000259" key="12">
    <source>
        <dbReference type="PROSITE" id="PS50110"/>
    </source>
</evidence>
<dbReference type="InterPro" id="IPR001789">
    <property type="entry name" value="Sig_transdc_resp-reg_receiver"/>
</dbReference>
<dbReference type="Pfam" id="PF12833">
    <property type="entry name" value="HTH_18"/>
    <property type="match status" value="1"/>
</dbReference>
<dbReference type="Proteomes" id="UP000003490">
    <property type="component" value="Unassembled WGS sequence"/>
</dbReference>